<evidence type="ECO:0000256" key="1">
    <source>
        <dbReference type="SAM" id="MobiDB-lite"/>
    </source>
</evidence>
<dbReference type="RefSeq" id="WP_093518840.1">
    <property type="nucleotide sequence ID" value="NZ_FOIJ01000004.1"/>
</dbReference>
<gene>
    <name evidence="3" type="ORF">SAMN05443639_104184</name>
</gene>
<sequence>MRITSFMAVLVAGLTFAGTGCGSTQPAPTEEQAASEQVSTDGTHSEQAICKLMWTCDWSGYYSTQAQCTAACGGNTCYRDYACNGTCVCP</sequence>
<keyword evidence="2" id="KW-0732">Signal</keyword>
<keyword evidence="4" id="KW-1185">Reference proteome</keyword>
<evidence type="ECO:0000256" key="2">
    <source>
        <dbReference type="SAM" id="SignalP"/>
    </source>
</evidence>
<dbReference type="EMBL" id="FOIJ01000004">
    <property type="protein sequence ID" value="SET75280.1"/>
    <property type="molecule type" value="Genomic_DNA"/>
</dbReference>
<feature type="compositionally biased region" description="Polar residues" evidence="1">
    <location>
        <begin position="22"/>
        <end position="42"/>
    </location>
</feature>
<protein>
    <submittedName>
        <fullName evidence="3">Uncharacterized protein</fullName>
    </submittedName>
</protein>
<feature type="region of interest" description="Disordered" evidence="1">
    <location>
        <begin position="21"/>
        <end position="42"/>
    </location>
</feature>
<evidence type="ECO:0000313" key="4">
    <source>
        <dbReference type="Proteomes" id="UP000199181"/>
    </source>
</evidence>
<organism evidence="3 4">
    <name type="scientific">Stigmatella erecta</name>
    <dbReference type="NCBI Taxonomy" id="83460"/>
    <lineage>
        <taxon>Bacteria</taxon>
        <taxon>Pseudomonadati</taxon>
        <taxon>Myxococcota</taxon>
        <taxon>Myxococcia</taxon>
        <taxon>Myxococcales</taxon>
        <taxon>Cystobacterineae</taxon>
        <taxon>Archangiaceae</taxon>
        <taxon>Stigmatella</taxon>
    </lineage>
</organism>
<proteinExistence type="predicted"/>
<feature type="chain" id="PRO_5011675252" evidence="2">
    <location>
        <begin position="18"/>
        <end position="90"/>
    </location>
</feature>
<dbReference type="AlphaFoldDB" id="A0A1I0GXK4"/>
<dbReference type="PROSITE" id="PS51257">
    <property type="entry name" value="PROKAR_LIPOPROTEIN"/>
    <property type="match status" value="1"/>
</dbReference>
<name>A0A1I0GXK4_9BACT</name>
<dbReference type="Proteomes" id="UP000199181">
    <property type="component" value="Unassembled WGS sequence"/>
</dbReference>
<feature type="signal peptide" evidence="2">
    <location>
        <begin position="1"/>
        <end position="17"/>
    </location>
</feature>
<evidence type="ECO:0000313" key="3">
    <source>
        <dbReference type="EMBL" id="SET75280.1"/>
    </source>
</evidence>
<reference evidence="4" key="1">
    <citation type="submission" date="2016-10" db="EMBL/GenBank/DDBJ databases">
        <authorList>
            <person name="Varghese N."/>
            <person name="Submissions S."/>
        </authorList>
    </citation>
    <scope>NUCLEOTIDE SEQUENCE [LARGE SCALE GENOMIC DNA]</scope>
    <source>
        <strain evidence="4">DSM 16858</strain>
    </source>
</reference>
<accession>A0A1I0GXK4</accession>